<dbReference type="SUPFAM" id="SSF50494">
    <property type="entry name" value="Trypsin-like serine proteases"/>
    <property type="match status" value="1"/>
</dbReference>
<dbReference type="Pfam" id="PF13180">
    <property type="entry name" value="PDZ_2"/>
    <property type="match status" value="1"/>
</dbReference>
<keyword evidence="3" id="KW-0378">Hydrolase</keyword>
<accession>A0ABP9V7A9</accession>
<dbReference type="Pfam" id="PF13365">
    <property type="entry name" value="Trypsin_2"/>
    <property type="match status" value="1"/>
</dbReference>
<dbReference type="PROSITE" id="PS50106">
    <property type="entry name" value="PDZ"/>
    <property type="match status" value="1"/>
</dbReference>
<dbReference type="EMBL" id="BAABRL010000008">
    <property type="protein sequence ID" value="GAA5496522.1"/>
    <property type="molecule type" value="Genomic_DNA"/>
</dbReference>
<dbReference type="SMART" id="SM00228">
    <property type="entry name" value="PDZ"/>
    <property type="match status" value="1"/>
</dbReference>
<dbReference type="PANTHER" id="PTHR22939">
    <property type="entry name" value="SERINE PROTEASE FAMILY S1C HTRA-RELATED"/>
    <property type="match status" value="1"/>
</dbReference>
<name>A0ABP9V7A9_9BACT</name>
<feature type="chain" id="PRO_5046297275" evidence="4">
    <location>
        <begin position="25"/>
        <end position="319"/>
    </location>
</feature>
<dbReference type="RefSeq" id="WP_346189186.1">
    <property type="nucleotide sequence ID" value="NZ_BAABRL010000008.1"/>
</dbReference>
<dbReference type="Gene3D" id="2.40.10.10">
    <property type="entry name" value="Trypsin-like serine proteases"/>
    <property type="match status" value="2"/>
</dbReference>
<evidence type="ECO:0000313" key="6">
    <source>
        <dbReference type="EMBL" id="GAA5496522.1"/>
    </source>
</evidence>
<dbReference type="InterPro" id="IPR009003">
    <property type="entry name" value="Peptidase_S1_PA"/>
</dbReference>
<keyword evidence="2 6" id="KW-0645">Protease</keyword>
<sequence length="319" mass="34365">MYRPVLFLLLAFALMGSMLSRTNAADQAKLYKKVAAASFEVHANGRLAGSGWFAPEKGWAFTAFHVVGSRNKALELHNGKKSWKAVVHAIYPLYDVALLKVEGETPEGLAFEEQFSPVGEELYLYGAPLYRHGVWLPGRVARPDLTYEWMAELKGAIGCFHVAGHAPKGVSGGPWVNSQGELVGLQSGTMSLGNAQQGISFVTPASAMIALLETKKDFPVLSLGCAFEELSEQPPSFLEKLSKEQTGVVLKVVMQDGPLGKAGLQDGDILVSLDGVELKTRNDAYAAVQKLDSKKPAKLVVLRAGGQAKILELAPVKLF</sequence>
<reference evidence="6 7" key="1">
    <citation type="submission" date="2024-02" db="EMBL/GenBank/DDBJ databases">
        <title>Rubritalea halochordaticola NBRC 107102.</title>
        <authorList>
            <person name="Ichikawa N."/>
            <person name="Katano-Makiyama Y."/>
            <person name="Hidaka K."/>
        </authorList>
    </citation>
    <scope>NUCLEOTIDE SEQUENCE [LARGE SCALE GENOMIC DNA]</scope>
    <source>
        <strain evidence="6 7">NBRC 107102</strain>
    </source>
</reference>
<keyword evidence="4" id="KW-0732">Signal</keyword>
<dbReference type="InterPro" id="IPR001940">
    <property type="entry name" value="Peptidase_S1C"/>
</dbReference>
<dbReference type="Gene3D" id="2.30.42.10">
    <property type="match status" value="1"/>
</dbReference>
<gene>
    <name evidence="6" type="primary">htrA</name>
    <name evidence="6" type="ORF">Rhal01_02706</name>
</gene>
<proteinExistence type="inferred from homology"/>
<evidence type="ECO:0000256" key="2">
    <source>
        <dbReference type="ARBA" id="ARBA00022670"/>
    </source>
</evidence>
<evidence type="ECO:0000259" key="5">
    <source>
        <dbReference type="PROSITE" id="PS50106"/>
    </source>
</evidence>
<comment type="similarity">
    <text evidence="1">Belongs to the peptidase S1C family.</text>
</comment>
<organism evidence="6 7">
    <name type="scientific">Rubritalea halochordaticola</name>
    <dbReference type="NCBI Taxonomy" id="714537"/>
    <lineage>
        <taxon>Bacteria</taxon>
        <taxon>Pseudomonadati</taxon>
        <taxon>Verrucomicrobiota</taxon>
        <taxon>Verrucomicrobiia</taxon>
        <taxon>Verrucomicrobiales</taxon>
        <taxon>Rubritaleaceae</taxon>
        <taxon>Rubritalea</taxon>
    </lineage>
</organism>
<evidence type="ECO:0000256" key="3">
    <source>
        <dbReference type="ARBA" id="ARBA00022801"/>
    </source>
</evidence>
<dbReference type="GO" id="GO:0006508">
    <property type="term" value="P:proteolysis"/>
    <property type="evidence" value="ECO:0007669"/>
    <property type="project" value="UniProtKB-KW"/>
</dbReference>
<dbReference type="Proteomes" id="UP001424741">
    <property type="component" value="Unassembled WGS sequence"/>
</dbReference>
<dbReference type="SUPFAM" id="SSF50156">
    <property type="entry name" value="PDZ domain-like"/>
    <property type="match status" value="1"/>
</dbReference>
<dbReference type="PRINTS" id="PR00834">
    <property type="entry name" value="PROTEASES2C"/>
</dbReference>
<feature type="domain" description="PDZ" evidence="5">
    <location>
        <begin position="208"/>
        <end position="290"/>
    </location>
</feature>
<comment type="caution">
    <text evidence="6">The sequence shown here is derived from an EMBL/GenBank/DDBJ whole genome shotgun (WGS) entry which is preliminary data.</text>
</comment>
<dbReference type="InterPro" id="IPR001478">
    <property type="entry name" value="PDZ"/>
</dbReference>
<dbReference type="InterPro" id="IPR036034">
    <property type="entry name" value="PDZ_sf"/>
</dbReference>
<dbReference type="PANTHER" id="PTHR22939:SF129">
    <property type="entry name" value="SERINE PROTEASE HTRA2, MITOCHONDRIAL"/>
    <property type="match status" value="1"/>
</dbReference>
<dbReference type="InterPro" id="IPR043504">
    <property type="entry name" value="Peptidase_S1_PA_chymotrypsin"/>
</dbReference>
<evidence type="ECO:0000313" key="7">
    <source>
        <dbReference type="Proteomes" id="UP001424741"/>
    </source>
</evidence>
<evidence type="ECO:0000256" key="1">
    <source>
        <dbReference type="ARBA" id="ARBA00010541"/>
    </source>
</evidence>
<protein>
    <submittedName>
        <fullName evidence="6">Serine protease HtrA</fullName>
    </submittedName>
</protein>
<keyword evidence="7" id="KW-1185">Reference proteome</keyword>
<evidence type="ECO:0000256" key="4">
    <source>
        <dbReference type="SAM" id="SignalP"/>
    </source>
</evidence>
<dbReference type="GO" id="GO:0008233">
    <property type="term" value="F:peptidase activity"/>
    <property type="evidence" value="ECO:0007669"/>
    <property type="project" value="UniProtKB-KW"/>
</dbReference>
<feature type="signal peptide" evidence="4">
    <location>
        <begin position="1"/>
        <end position="24"/>
    </location>
</feature>